<dbReference type="SMART" id="SM00220">
    <property type="entry name" value="S_TKc"/>
    <property type="match status" value="1"/>
</dbReference>
<dbReference type="GO" id="GO:0004672">
    <property type="term" value="F:protein kinase activity"/>
    <property type="evidence" value="ECO:0007669"/>
    <property type="project" value="InterPro"/>
</dbReference>
<dbReference type="GO" id="GO:0005634">
    <property type="term" value="C:nucleus"/>
    <property type="evidence" value="ECO:0007669"/>
    <property type="project" value="TreeGrafter"/>
</dbReference>
<dbReference type="GeneID" id="94843772"/>
<evidence type="ECO:0000313" key="5">
    <source>
        <dbReference type="Proteomes" id="UP000179807"/>
    </source>
</evidence>
<evidence type="ECO:0000256" key="1">
    <source>
        <dbReference type="ARBA" id="ARBA00022741"/>
    </source>
</evidence>
<proteinExistence type="predicted"/>
<feature type="domain" description="Protein kinase" evidence="3">
    <location>
        <begin position="20"/>
        <end position="269"/>
    </location>
</feature>
<evidence type="ECO:0000313" key="4">
    <source>
        <dbReference type="EMBL" id="OHT00008.1"/>
    </source>
</evidence>
<sequence>MTEVEALSFSNIEGKVIDNFKIMEQFAGGGFSKVHFAQHLPTQSYCAAKVVDLSIQNTSGFNGIMKEISVYMQVTHPRIVTLYRFSLVDKILIFFLRFAPNGTLLNYVGRENGLREMEARRLFLQIYDTVLFLHMKHFLVHRDLKLENILLDKENNILLTDFGLSDTFYNTTLKSMVGTPGYMPPEVLAGSEYNEKCDVWSLGICIFLMVTGHLPFSSTSDFRSLITQAENLQFPECFSPSLIDLLRKMICPIMAQRSPLDKLHSHPWLSGLPPISMNFQPKPIIFYRINQITDILKYRRSPIMIEEVTAKICNENQKIEIETIKQDLMDGKINEVTTSYFILMYPYFDKPAIPLSKTPNVVRSTKRIVEKKNPFLERNPIVPIQPKRVLNSSRERISPPVNMRPRVIEPKVKQKQKLIKRQWA</sequence>
<accession>A0A1J4JNJ3</accession>
<protein>
    <submittedName>
        <fullName evidence="4">CAMK family protein kinase</fullName>
    </submittedName>
</protein>
<dbReference type="VEuPathDB" id="TrichDB:TRFO_33429"/>
<reference evidence="4" key="1">
    <citation type="submission" date="2016-10" db="EMBL/GenBank/DDBJ databases">
        <authorList>
            <person name="Benchimol M."/>
            <person name="Almeida L.G."/>
            <person name="Vasconcelos A.T."/>
            <person name="Perreira-Neves A."/>
            <person name="Rosa I.A."/>
            <person name="Tasca T."/>
            <person name="Bogo M.R."/>
            <person name="de Souza W."/>
        </authorList>
    </citation>
    <scope>NUCLEOTIDE SEQUENCE [LARGE SCALE GENOMIC DNA]</scope>
    <source>
        <strain evidence="4">K</strain>
    </source>
</reference>
<comment type="caution">
    <text evidence="4">The sequence shown here is derived from an EMBL/GenBank/DDBJ whole genome shotgun (WGS) entry which is preliminary data.</text>
</comment>
<evidence type="ECO:0000256" key="2">
    <source>
        <dbReference type="ARBA" id="ARBA00022840"/>
    </source>
</evidence>
<dbReference type="OrthoDB" id="26722at2759"/>
<name>A0A1J4JNJ3_9EUKA</name>
<keyword evidence="5" id="KW-1185">Reference proteome</keyword>
<dbReference type="GO" id="GO:0005524">
    <property type="term" value="F:ATP binding"/>
    <property type="evidence" value="ECO:0007669"/>
    <property type="project" value="UniProtKB-KW"/>
</dbReference>
<keyword evidence="4" id="KW-0418">Kinase</keyword>
<gene>
    <name evidence="4" type="ORF">TRFO_33429</name>
</gene>
<dbReference type="Gene3D" id="1.10.510.10">
    <property type="entry name" value="Transferase(Phosphotransferase) domain 1"/>
    <property type="match status" value="1"/>
</dbReference>
<dbReference type="RefSeq" id="XP_068353144.1">
    <property type="nucleotide sequence ID" value="XM_068509068.1"/>
</dbReference>
<dbReference type="FunFam" id="1.10.510.10:FF:000571">
    <property type="entry name" value="Maternal embryonic leucine zipper kinase"/>
    <property type="match status" value="1"/>
</dbReference>
<dbReference type="InterPro" id="IPR000719">
    <property type="entry name" value="Prot_kinase_dom"/>
</dbReference>
<dbReference type="EMBL" id="MLAK01000976">
    <property type="protein sequence ID" value="OHT00008.1"/>
    <property type="molecule type" value="Genomic_DNA"/>
</dbReference>
<evidence type="ECO:0000259" key="3">
    <source>
        <dbReference type="PROSITE" id="PS50011"/>
    </source>
</evidence>
<dbReference type="PROSITE" id="PS50011">
    <property type="entry name" value="PROTEIN_KINASE_DOM"/>
    <property type="match status" value="1"/>
</dbReference>
<dbReference type="Pfam" id="PF00069">
    <property type="entry name" value="Pkinase"/>
    <property type="match status" value="1"/>
</dbReference>
<dbReference type="Proteomes" id="UP000179807">
    <property type="component" value="Unassembled WGS sequence"/>
</dbReference>
<dbReference type="PANTHER" id="PTHR24345">
    <property type="entry name" value="SERINE/THREONINE-PROTEIN KINASE PLK"/>
    <property type="match status" value="1"/>
</dbReference>
<dbReference type="AlphaFoldDB" id="A0A1J4JNJ3"/>
<keyword evidence="4" id="KW-0808">Transferase</keyword>
<dbReference type="SUPFAM" id="SSF56112">
    <property type="entry name" value="Protein kinase-like (PK-like)"/>
    <property type="match status" value="1"/>
</dbReference>
<dbReference type="InterPro" id="IPR011009">
    <property type="entry name" value="Kinase-like_dom_sf"/>
</dbReference>
<dbReference type="InterPro" id="IPR008271">
    <property type="entry name" value="Ser/Thr_kinase_AS"/>
</dbReference>
<organism evidence="4 5">
    <name type="scientific">Tritrichomonas foetus</name>
    <dbReference type="NCBI Taxonomy" id="1144522"/>
    <lineage>
        <taxon>Eukaryota</taxon>
        <taxon>Metamonada</taxon>
        <taxon>Parabasalia</taxon>
        <taxon>Tritrichomonadida</taxon>
        <taxon>Tritrichomonadidae</taxon>
        <taxon>Tritrichomonas</taxon>
    </lineage>
</organism>
<keyword evidence="1" id="KW-0547">Nucleotide-binding</keyword>
<dbReference type="PROSITE" id="PS00108">
    <property type="entry name" value="PROTEIN_KINASE_ST"/>
    <property type="match status" value="1"/>
</dbReference>
<keyword evidence="2" id="KW-0067">ATP-binding</keyword>